<dbReference type="NCBIfam" id="TIGR00677">
    <property type="entry name" value="fadh2_euk"/>
    <property type="match status" value="1"/>
</dbReference>
<protein>
    <submittedName>
        <fullName evidence="10">MTHFR-domain-containing protein</fullName>
    </submittedName>
</protein>
<evidence type="ECO:0000313" key="11">
    <source>
        <dbReference type="Proteomes" id="UP000053611"/>
    </source>
</evidence>
<evidence type="ECO:0000256" key="5">
    <source>
        <dbReference type="ARBA" id="ARBA00022827"/>
    </source>
</evidence>
<evidence type="ECO:0000256" key="6">
    <source>
        <dbReference type="ARBA" id="ARBA00022857"/>
    </source>
</evidence>
<dbReference type="GO" id="GO:0071949">
    <property type="term" value="F:FAD binding"/>
    <property type="evidence" value="ECO:0007669"/>
    <property type="project" value="TreeGrafter"/>
</dbReference>
<dbReference type="OrthoDB" id="16284at2759"/>
<dbReference type="FunFam" id="3.20.20.220:FF:000002">
    <property type="entry name" value="Methylenetetrahydrofolate reductase"/>
    <property type="match status" value="1"/>
</dbReference>
<gene>
    <name evidence="10" type="ORF">CC85DRAFT_283231</name>
</gene>
<dbReference type="PANTHER" id="PTHR45754:SF1">
    <property type="entry name" value="METHYLENETETRAHYDROFOLATE REDUCTASE 1"/>
    <property type="match status" value="1"/>
</dbReference>
<reference evidence="10 11" key="1">
    <citation type="submission" date="2015-03" db="EMBL/GenBank/DDBJ databases">
        <title>Genomics and transcriptomics of the oil-accumulating basidiomycete yeast T. oleaginosus allow insights into substrate utilization and the diverse evolutionary trajectories of mating systems in fungi.</title>
        <authorList>
            <consortium name="DOE Joint Genome Institute"/>
            <person name="Kourist R."/>
            <person name="Kracht O."/>
            <person name="Bracharz F."/>
            <person name="Lipzen A."/>
            <person name="Nolan M."/>
            <person name="Ohm R."/>
            <person name="Grigoriev I."/>
            <person name="Sun S."/>
            <person name="Heitman J."/>
            <person name="Bruck T."/>
            <person name="Nowrousian M."/>
        </authorList>
    </citation>
    <scope>NUCLEOTIDE SEQUENCE [LARGE SCALE GENOMIC DNA]</scope>
    <source>
        <strain evidence="10 11">IBC0246</strain>
    </source>
</reference>
<dbReference type="GO" id="GO:0004489">
    <property type="term" value="F:methylenetetrahydrofolate reductase [NAD(P)H] activity"/>
    <property type="evidence" value="ECO:0007669"/>
    <property type="project" value="InterPro"/>
</dbReference>
<keyword evidence="6" id="KW-0521">NADP</keyword>
<name>A0A0J0XV34_9TREE</name>
<dbReference type="Pfam" id="PF21895">
    <property type="entry name" value="MTHFR_C"/>
    <property type="match status" value="1"/>
</dbReference>
<proteinExistence type="inferred from homology"/>
<dbReference type="Proteomes" id="UP000053611">
    <property type="component" value="Unassembled WGS sequence"/>
</dbReference>
<dbReference type="SUPFAM" id="SSF51730">
    <property type="entry name" value="FAD-linked oxidoreductase"/>
    <property type="match status" value="1"/>
</dbReference>
<evidence type="ECO:0000256" key="2">
    <source>
        <dbReference type="ARBA" id="ARBA00004777"/>
    </source>
</evidence>
<dbReference type="EMBL" id="KQ087184">
    <property type="protein sequence ID" value="KLT44920.1"/>
    <property type="molecule type" value="Genomic_DNA"/>
</dbReference>
<evidence type="ECO:0000313" key="10">
    <source>
        <dbReference type="EMBL" id="KLT44920.1"/>
    </source>
</evidence>
<evidence type="ECO:0000256" key="4">
    <source>
        <dbReference type="ARBA" id="ARBA00022630"/>
    </source>
</evidence>
<evidence type="ECO:0000259" key="9">
    <source>
        <dbReference type="Pfam" id="PF21895"/>
    </source>
</evidence>
<dbReference type="Gene3D" id="3.20.20.220">
    <property type="match status" value="1"/>
</dbReference>
<evidence type="ECO:0000256" key="1">
    <source>
        <dbReference type="ARBA" id="ARBA00001974"/>
    </source>
</evidence>
<dbReference type="UniPathway" id="UPA00193"/>
<dbReference type="InterPro" id="IPR029041">
    <property type="entry name" value="FAD-linked_oxidoreductase-like"/>
</dbReference>
<evidence type="ECO:0000256" key="8">
    <source>
        <dbReference type="RuleBase" id="RU004254"/>
    </source>
</evidence>
<dbReference type="InterPro" id="IPR003171">
    <property type="entry name" value="Mehydrof_redctse-like"/>
</dbReference>
<dbReference type="InterPro" id="IPR004621">
    <property type="entry name" value="Fadh2_euk"/>
</dbReference>
<dbReference type="CDD" id="cd00537">
    <property type="entry name" value="MTHFR"/>
    <property type="match status" value="1"/>
</dbReference>
<dbReference type="Pfam" id="PF02219">
    <property type="entry name" value="MTHFR"/>
    <property type="match status" value="1"/>
</dbReference>
<feature type="domain" description="MTHFR SAM-binding regulatory" evidence="9">
    <location>
        <begin position="373"/>
        <end position="630"/>
    </location>
</feature>
<dbReference type="GO" id="GO:0035999">
    <property type="term" value="P:tetrahydrofolate interconversion"/>
    <property type="evidence" value="ECO:0007669"/>
    <property type="project" value="UniProtKB-UniPathway"/>
</dbReference>
<sequence length="633" mass="69660">MPHLTAIMADRKVPFHTFEFFPPRTAPGMANLLDRIQRLSSPPLNAPLAVSVTWGAGGSTAERSLELAEAIVAMGMEVILHLTCTNMPKVKVDTALERARSLGITNVLALRGDAPRPDEYAEAESSQTIDEFNHADDLVRYIRDKHGDFFCIGVAGYPTPHPDAESAAADMHWLKNKCDAGADYIITQLFYDFGQFEAWVAACRAAGVTQPIIPGVMPIQSYSSFRRLINLTKCVVPEKILRDLDPIKSNDAAVKQYGAQLATDLVKELIESRLVPGVHFCTLNLERSVRTILENVEWTLDHAHPVHGSPRARHNQLISDEALPTVEGQPISIRASDATQLAQWSLSRAAAAATSPTKLPPIPGVIPGVGEDPWDEFPNGRFTDVRSPAYGEIDGWGSGLKITPTQALREWGTPTSAADLATVFQAYLRGDERTPTTPFCDMPLSPESSLILPHLLALNSADKAYWTVGSQPAVDAASSADPMHGWGPVGGYVFQKAFVEFFVPLSEVQRLEAKLVSMSAEGADGSPTQSLISMYAANRRGDYATNTQKDAVNAVTWGVFPGQEIQQSTIIEEISFLAWKEEAFEIWQEWARLYPRGSPARSYLDGVADEWWLVSLIHHDYKDKDALWRFLLE</sequence>
<comment type="pathway">
    <text evidence="2 8">One-carbon metabolism; tetrahydrofolate interconversion.</text>
</comment>
<comment type="similarity">
    <text evidence="3">Belongs to the methylenetetrahydrofolate reductase family.</text>
</comment>
<keyword evidence="5" id="KW-0274">FAD</keyword>
<dbReference type="GO" id="GO:0005829">
    <property type="term" value="C:cytosol"/>
    <property type="evidence" value="ECO:0007669"/>
    <property type="project" value="TreeGrafter"/>
</dbReference>
<dbReference type="STRING" id="879819.A0A0J0XV34"/>
<dbReference type="AlphaFoldDB" id="A0A0J0XV34"/>
<dbReference type="GeneID" id="28982884"/>
<dbReference type="GO" id="GO:0009086">
    <property type="term" value="P:methionine biosynthetic process"/>
    <property type="evidence" value="ECO:0007669"/>
    <property type="project" value="TreeGrafter"/>
</dbReference>
<organism evidence="10 11">
    <name type="scientific">Cutaneotrichosporon oleaginosum</name>
    <dbReference type="NCBI Taxonomy" id="879819"/>
    <lineage>
        <taxon>Eukaryota</taxon>
        <taxon>Fungi</taxon>
        <taxon>Dikarya</taxon>
        <taxon>Basidiomycota</taxon>
        <taxon>Agaricomycotina</taxon>
        <taxon>Tremellomycetes</taxon>
        <taxon>Trichosporonales</taxon>
        <taxon>Trichosporonaceae</taxon>
        <taxon>Cutaneotrichosporon</taxon>
    </lineage>
</organism>
<accession>A0A0J0XV34</accession>
<dbReference type="RefSeq" id="XP_018281411.1">
    <property type="nucleotide sequence ID" value="XM_018422281.1"/>
</dbReference>
<keyword evidence="4" id="KW-0285">Flavoprotein</keyword>
<dbReference type="PANTHER" id="PTHR45754">
    <property type="entry name" value="METHYLENETETRAHYDROFOLATE REDUCTASE"/>
    <property type="match status" value="1"/>
</dbReference>
<keyword evidence="11" id="KW-1185">Reference proteome</keyword>
<evidence type="ECO:0000256" key="3">
    <source>
        <dbReference type="ARBA" id="ARBA00006743"/>
    </source>
</evidence>
<keyword evidence="7" id="KW-0560">Oxidoreductase</keyword>
<evidence type="ECO:0000256" key="7">
    <source>
        <dbReference type="ARBA" id="ARBA00023002"/>
    </source>
</evidence>
<dbReference type="InterPro" id="IPR053806">
    <property type="entry name" value="MTHFR_C"/>
</dbReference>
<comment type="cofactor">
    <cofactor evidence="1">
        <name>FAD</name>
        <dbReference type="ChEBI" id="CHEBI:57692"/>
    </cofactor>
</comment>